<name>A0ABP8HAU2_9BACT</name>
<keyword evidence="3" id="KW-1185">Reference proteome</keyword>
<gene>
    <name evidence="2" type="ORF">GCM10023184_32270</name>
</gene>
<accession>A0ABP8HAU2</accession>
<dbReference type="RefSeq" id="WP_345256793.1">
    <property type="nucleotide sequence ID" value="NZ_BAABGY010000009.1"/>
</dbReference>
<dbReference type="Pfam" id="PF06114">
    <property type="entry name" value="Peptidase_M78"/>
    <property type="match status" value="1"/>
</dbReference>
<dbReference type="PANTHER" id="PTHR43236">
    <property type="entry name" value="ANTITOXIN HIGA1"/>
    <property type="match status" value="1"/>
</dbReference>
<dbReference type="PANTHER" id="PTHR43236:SF2">
    <property type="entry name" value="BLL0069 PROTEIN"/>
    <property type="match status" value="1"/>
</dbReference>
<protein>
    <submittedName>
        <fullName evidence="2">ImmA/IrrE family metallo-endopeptidase</fullName>
    </submittedName>
</protein>
<sequence length="375" mass="42831">MSAGLNINANMMTWAVDRAGFDLQEFIGKYPKLEHWLNGTKQPTLKQLEEFSKKVYLPFGYLLLPEPPKEALPMPFFRTNRKATQKVSINVYDTVLMIQQRQEWLSDYLQENDFEPVPFVGRFTADADVQLVVDDIRQTLGLARNWASYCSNWQNALDRLTQRIEGAGVNVSFNGVVGNSTNRAISVDECRGFVLVDKYAPFMFVNNADSKAAQLFTIAHEVAHVWLGESAGFDMMRLQPADDPTESFCNAVAAELLVPTDLFNEVWDGDHGFARYARFFKVSELVIARRALDTGKISRQRFFAFYKEYILREFTKKKEQDSGGNFYATTKKRIGLLFATHVNQAVKSGSLFYRDAYRLTGLKGDTFQTFFTQHL</sequence>
<dbReference type="Proteomes" id="UP001501725">
    <property type="component" value="Unassembled WGS sequence"/>
</dbReference>
<organism evidence="2 3">
    <name type="scientific">Flaviaesturariibacter amylovorans</name>
    <dbReference type="NCBI Taxonomy" id="1084520"/>
    <lineage>
        <taxon>Bacteria</taxon>
        <taxon>Pseudomonadati</taxon>
        <taxon>Bacteroidota</taxon>
        <taxon>Chitinophagia</taxon>
        <taxon>Chitinophagales</taxon>
        <taxon>Chitinophagaceae</taxon>
        <taxon>Flaviaestuariibacter</taxon>
    </lineage>
</organism>
<evidence type="ECO:0000313" key="3">
    <source>
        <dbReference type="Proteomes" id="UP001501725"/>
    </source>
</evidence>
<evidence type="ECO:0000259" key="1">
    <source>
        <dbReference type="Pfam" id="PF06114"/>
    </source>
</evidence>
<proteinExistence type="predicted"/>
<dbReference type="InterPro" id="IPR010359">
    <property type="entry name" value="IrrE_HExxH"/>
</dbReference>
<dbReference type="Gene3D" id="1.10.10.2910">
    <property type="match status" value="1"/>
</dbReference>
<feature type="domain" description="IrrE N-terminal-like" evidence="1">
    <location>
        <begin position="198"/>
        <end position="291"/>
    </location>
</feature>
<dbReference type="EMBL" id="BAABGY010000009">
    <property type="protein sequence ID" value="GAA4336795.1"/>
    <property type="molecule type" value="Genomic_DNA"/>
</dbReference>
<dbReference type="InterPro" id="IPR052345">
    <property type="entry name" value="Rad_response_metalloprotease"/>
</dbReference>
<evidence type="ECO:0000313" key="2">
    <source>
        <dbReference type="EMBL" id="GAA4336795.1"/>
    </source>
</evidence>
<reference evidence="3" key="1">
    <citation type="journal article" date="2019" name="Int. J. Syst. Evol. Microbiol.">
        <title>The Global Catalogue of Microorganisms (GCM) 10K type strain sequencing project: providing services to taxonomists for standard genome sequencing and annotation.</title>
        <authorList>
            <consortium name="The Broad Institute Genomics Platform"/>
            <consortium name="The Broad Institute Genome Sequencing Center for Infectious Disease"/>
            <person name="Wu L."/>
            <person name="Ma J."/>
        </authorList>
    </citation>
    <scope>NUCLEOTIDE SEQUENCE [LARGE SCALE GENOMIC DNA]</scope>
    <source>
        <strain evidence="3">JCM 17919</strain>
    </source>
</reference>
<comment type="caution">
    <text evidence="2">The sequence shown here is derived from an EMBL/GenBank/DDBJ whole genome shotgun (WGS) entry which is preliminary data.</text>
</comment>